<feature type="compositionally biased region" description="Polar residues" evidence="1">
    <location>
        <begin position="113"/>
        <end position="131"/>
    </location>
</feature>
<name>A0A9Q0RQW0_BLOTA</name>
<evidence type="ECO:0000256" key="1">
    <source>
        <dbReference type="SAM" id="MobiDB-lite"/>
    </source>
</evidence>
<feature type="compositionally biased region" description="Basic and acidic residues" evidence="1">
    <location>
        <begin position="133"/>
        <end position="144"/>
    </location>
</feature>
<dbReference type="Proteomes" id="UP001142055">
    <property type="component" value="Chromosome 1"/>
</dbReference>
<comment type="caution">
    <text evidence="2">The sequence shown here is derived from an EMBL/GenBank/DDBJ whole genome shotgun (WGS) entry which is preliminary data.</text>
</comment>
<feature type="non-terminal residue" evidence="2">
    <location>
        <position position="144"/>
    </location>
</feature>
<accession>A0A9Q0RQW0</accession>
<reference evidence="2" key="1">
    <citation type="submission" date="2022-12" db="EMBL/GenBank/DDBJ databases">
        <title>Genome assemblies of Blomia tropicalis.</title>
        <authorList>
            <person name="Cui Y."/>
        </authorList>
    </citation>
    <scope>NUCLEOTIDE SEQUENCE</scope>
    <source>
        <tissue evidence="2">Adult mites</tissue>
    </source>
</reference>
<dbReference type="AlphaFoldDB" id="A0A9Q0RQW0"/>
<sequence length="144" mass="15367">MTDLMELDADHGNNSSNKSTMSPSVDDHESQHSDDEHHQATLNGSAETDTEDDDESTATKIELTEPTSTTAANCNNNSNSDFMPCGGTIADEDGSTNGFGSQSEDDTEVADNDTASNIESSNRCDPSTPSSMHEIECDQIDTLK</sequence>
<evidence type="ECO:0000313" key="3">
    <source>
        <dbReference type="Proteomes" id="UP001142055"/>
    </source>
</evidence>
<evidence type="ECO:0000313" key="2">
    <source>
        <dbReference type="EMBL" id="KAJ6224903.1"/>
    </source>
</evidence>
<organism evidence="2 3">
    <name type="scientific">Blomia tropicalis</name>
    <name type="common">Mite</name>
    <dbReference type="NCBI Taxonomy" id="40697"/>
    <lineage>
        <taxon>Eukaryota</taxon>
        <taxon>Metazoa</taxon>
        <taxon>Ecdysozoa</taxon>
        <taxon>Arthropoda</taxon>
        <taxon>Chelicerata</taxon>
        <taxon>Arachnida</taxon>
        <taxon>Acari</taxon>
        <taxon>Acariformes</taxon>
        <taxon>Sarcoptiformes</taxon>
        <taxon>Astigmata</taxon>
        <taxon>Glycyphagoidea</taxon>
        <taxon>Echimyopodidae</taxon>
        <taxon>Blomia</taxon>
    </lineage>
</organism>
<feature type="region of interest" description="Disordered" evidence="1">
    <location>
        <begin position="1"/>
        <end position="144"/>
    </location>
</feature>
<protein>
    <submittedName>
        <fullName evidence="2">Uncharacterized protein</fullName>
    </submittedName>
</protein>
<gene>
    <name evidence="2" type="ORF">RDWZM_003448</name>
</gene>
<feature type="compositionally biased region" description="Low complexity" evidence="1">
    <location>
        <begin position="67"/>
        <end position="80"/>
    </location>
</feature>
<feature type="compositionally biased region" description="Basic and acidic residues" evidence="1">
    <location>
        <begin position="25"/>
        <end position="39"/>
    </location>
</feature>
<keyword evidence="3" id="KW-1185">Reference proteome</keyword>
<proteinExistence type="predicted"/>
<dbReference type="EMBL" id="JAPWDV010000001">
    <property type="protein sequence ID" value="KAJ6224903.1"/>
    <property type="molecule type" value="Genomic_DNA"/>
</dbReference>
<feature type="compositionally biased region" description="Polar residues" evidence="1">
    <location>
        <begin position="12"/>
        <end position="23"/>
    </location>
</feature>